<sequence length="89" mass="10070">MSSPAGGHRPGVYKAHYARYRGGEITVKLGYEIRMKRTGIIAESKWLGTKKTRNGYAAFSKRLPMGDDACIRAKMKHNGKRYISKYLDC</sequence>
<reference evidence="1 2" key="1">
    <citation type="submission" date="2022-05" db="EMBL/GenBank/DDBJ databases">
        <authorList>
            <person name="Zhou X."/>
            <person name="Li K."/>
            <person name="Man Y."/>
        </authorList>
    </citation>
    <scope>NUCLEOTIDE SEQUENCE [LARGE SCALE GENOMIC DNA]</scope>
    <source>
        <strain evidence="1 2">MS405</strain>
    </source>
</reference>
<evidence type="ECO:0000313" key="2">
    <source>
        <dbReference type="Proteomes" id="UP000829992"/>
    </source>
</evidence>
<proteinExistence type="predicted"/>
<evidence type="ECO:0000313" key="1">
    <source>
        <dbReference type="EMBL" id="UQT54372.1"/>
    </source>
</evidence>
<accession>A0ABY4PMN5</accession>
<organism evidence="1 2">
    <name type="scientific">Streptomyces durmitorensis</name>
    <dbReference type="NCBI Taxonomy" id="319947"/>
    <lineage>
        <taxon>Bacteria</taxon>
        <taxon>Bacillati</taxon>
        <taxon>Actinomycetota</taxon>
        <taxon>Actinomycetes</taxon>
        <taxon>Kitasatosporales</taxon>
        <taxon>Streptomycetaceae</taxon>
        <taxon>Streptomyces</taxon>
    </lineage>
</organism>
<dbReference type="RefSeq" id="WP_249585868.1">
    <property type="nucleotide sequence ID" value="NZ_BAAAQL010000002.1"/>
</dbReference>
<protein>
    <submittedName>
        <fullName evidence="1">Uncharacterized protein</fullName>
    </submittedName>
</protein>
<gene>
    <name evidence="1" type="ORF">M4V62_04315</name>
</gene>
<keyword evidence="2" id="KW-1185">Reference proteome</keyword>
<dbReference type="Proteomes" id="UP000829992">
    <property type="component" value="Chromosome"/>
</dbReference>
<name>A0ABY4PMN5_9ACTN</name>
<dbReference type="EMBL" id="CP097289">
    <property type="protein sequence ID" value="UQT54372.1"/>
    <property type="molecule type" value="Genomic_DNA"/>
</dbReference>